<dbReference type="PROSITE" id="PS51257">
    <property type="entry name" value="PROKAR_LIPOPROTEIN"/>
    <property type="match status" value="1"/>
</dbReference>
<evidence type="ECO:0000313" key="10">
    <source>
        <dbReference type="Proteomes" id="UP000231516"/>
    </source>
</evidence>
<feature type="region of interest" description="Disordered" evidence="7">
    <location>
        <begin position="19"/>
        <end position="49"/>
    </location>
</feature>
<comment type="caution">
    <text evidence="9">The sequence shown here is derived from an EMBL/GenBank/DDBJ whole genome shotgun (WGS) entry which is preliminary data.</text>
</comment>
<dbReference type="GO" id="GO:0046872">
    <property type="term" value="F:metal ion binding"/>
    <property type="evidence" value="ECO:0007669"/>
    <property type="project" value="UniProtKB-KW"/>
</dbReference>
<keyword evidence="4 6" id="KW-0862">Zinc</keyword>
<dbReference type="PANTHER" id="PTHR22726:SF1">
    <property type="entry name" value="METALLOENDOPEPTIDASE OMA1, MITOCHONDRIAL"/>
    <property type="match status" value="1"/>
</dbReference>
<keyword evidence="1 6" id="KW-0645">Protease</keyword>
<evidence type="ECO:0000313" key="9">
    <source>
        <dbReference type="EMBL" id="PIB26180.1"/>
    </source>
</evidence>
<evidence type="ECO:0000256" key="4">
    <source>
        <dbReference type="ARBA" id="ARBA00022833"/>
    </source>
</evidence>
<evidence type="ECO:0000256" key="6">
    <source>
        <dbReference type="RuleBase" id="RU003983"/>
    </source>
</evidence>
<name>A0A2G5KBD0_9RHOB</name>
<comment type="cofactor">
    <cofactor evidence="6">
        <name>Zn(2+)</name>
        <dbReference type="ChEBI" id="CHEBI:29105"/>
    </cofactor>
    <text evidence="6">Binds 1 zinc ion per subunit.</text>
</comment>
<keyword evidence="10" id="KW-1185">Reference proteome</keyword>
<dbReference type="RefSeq" id="WP_133117380.1">
    <property type="nucleotide sequence ID" value="NZ_MDGM01000007.1"/>
</dbReference>
<dbReference type="Pfam" id="PF01435">
    <property type="entry name" value="Peptidase_M48"/>
    <property type="match status" value="1"/>
</dbReference>
<keyword evidence="5 6" id="KW-0482">Metalloprotease</keyword>
<feature type="compositionally biased region" description="Low complexity" evidence="7">
    <location>
        <begin position="19"/>
        <end position="42"/>
    </location>
</feature>
<keyword evidence="3 6" id="KW-0378">Hydrolase</keyword>
<dbReference type="Proteomes" id="UP000231516">
    <property type="component" value="Unassembled WGS sequence"/>
</dbReference>
<evidence type="ECO:0000256" key="2">
    <source>
        <dbReference type="ARBA" id="ARBA00022723"/>
    </source>
</evidence>
<proteinExistence type="inferred from homology"/>
<evidence type="ECO:0000256" key="3">
    <source>
        <dbReference type="ARBA" id="ARBA00022801"/>
    </source>
</evidence>
<comment type="similarity">
    <text evidence="6">Belongs to the peptidase M48 family.</text>
</comment>
<dbReference type="InterPro" id="IPR001915">
    <property type="entry name" value="Peptidase_M48"/>
</dbReference>
<feature type="domain" description="Peptidase M48" evidence="8">
    <location>
        <begin position="64"/>
        <end position="238"/>
    </location>
</feature>
<reference evidence="9 10" key="1">
    <citation type="submission" date="2016-08" db="EMBL/GenBank/DDBJ databases">
        <title>Draft genome of Amylibacter sp. strain 4G11.</title>
        <authorList>
            <person name="Wong S.-K."/>
            <person name="Hamasaki K."/>
            <person name="Yoshizawa S."/>
        </authorList>
    </citation>
    <scope>NUCLEOTIDE SEQUENCE [LARGE SCALE GENOMIC DNA]</scope>
    <source>
        <strain evidence="9 10">4G11</strain>
    </source>
</reference>
<dbReference type="OrthoDB" id="7338723at2"/>
<dbReference type="GO" id="GO:0051603">
    <property type="term" value="P:proteolysis involved in protein catabolic process"/>
    <property type="evidence" value="ECO:0007669"/>
    <property type="project" value="TreeGrafter"/>
</dbReference>
<dbReference type="InterPro" id="IPR051156">
    <property type="entry name" value="Mito/Outer_Membr_Metalloprot"/>
</dbReference>
<dbReference type="AlphaFoldDB" id="A0A2G5KBD0"/>
<dbReference type="Gene3D" id="3.30.2010.10">
    <property type="entry name" value="Metalloproteases ('zincins'), catalytic domain"/>
    <property type="match status" value="1"/>
</dbReference>
<dbReference type="PANTHER" id="PTHR22726">
    <property type="entry name" value="METALLOENDOPEPTIDASE OMA1"/>
    <property type="match status" value="1"/>
</dbReference>
<organism evidence="9 10">
    <name type="scientific">Paramylibacter kogurei</name>
    <dbReference type="NCBI Taxonomy" id="1889778"/>
    <lineage>
        <taxon>Bacteria</taxon>
        <taxon>Pseudomonadati</taxon>
        <taxon>Pseudomonadota</taxon>
        <taxon>Alphaproteobacteria</taxon>
        <taxon>Rhodobacterales</taxon>
        <taxon>Paracoccaceae</taxon>
        <taxon>Paramylibacter</taxon>
    </lineage>
</organism>
<keyword evidence="2" id="KW-0479">Metal-binding</keyword>
<protein>
    <recommendedName>
        <fullName evidence="8">Peptidase M48 domain-containing protein</fullName>
    </recommendedName>
</protein>
<evidence type="ECO:0000256" key="1">
    <source>
        <dbReference type="ARBA" id="ARBA00022670"/>
    </source>
</evidence>
<evidence type="ECO:0000259" key="8">
    <source>
        <dbReference type="Pfam" id="PF01435"/>
    </source>
</evidence>
<sequence length="256" mass="27063">MKSALTIGTILLLSACVPTTTPTTETKPSTKPKTTATAPKAPQVTRSASSGVSAYKRVAQRVEPVAEAACRSFSRDMPRTFCDFRITVDQDTRKAPNAYQSVGSDGRPVITFNINMLRTIKNDDEVAFIMGHEAGHQIARHLVKKRSNANAGALLGALVMAGLGGDPTDGANLGGAIGAQSYSKKFELQADRIGAHIATRAGFDAIKGARSFERTGGSNSLLSTHPPGADRFATVQQTVAQIRAARAQGQTAPIKW</sequence>
<evidence type="ECO:0000256" key="5">
    <source>
        <dbReference type="ARBA" id="ARBA00023049"/>
    </source>
</evidence>
<dbReference type="GO" id="GO:0004222">
    <property type="term" value="F:metalloendopeptidase activity"/>
    <property type="evidence" value="ECO:0007669"/>
    <property type="project" value="InterPro"/>
</dbReference>
<dbReference type="GO" id="GO:0016020">
    <property type="term" value="C:membrane"/>
    <property type="evidence" value="ECO:0007669"/>
    <property type="project" value="TreeGrafter"/>
</dbReference>
<evidence type="ECO:0000256" key="7">
    <source>
        <dbReference type="SAM" id="MobiDB-lite"/>
    </source>
</evidence>
<accession>A0A2G5KBD0</accession>
<gene>
    <name evidence="9" type="ORF">BFP76_13385</name>
</gene>
<dbReference type="EMBL" id="MDGM01000007">
    <property type="protein sequence ID" value="PIB26180.1"/>
    <property type="molecule type" value="Genomic_DNA"/>
</dbReference>